<evidence type="ECO:0000259" key="7">
    <source>
        <dbReference type="SMART" id="SM00078"/>
    </source>
</evidence>
<dbReference type="PANTHER" id="PTHR20968">
    <property type="entry name" value="ILGF DOMAIN-CONTAINING PROTEIN"/>
    <property type="match status" value="1"/>
</dbReference>
<keyword evidence="9" id="KW-1185">Reference proteome</keyword>
<evidence type="ECO:0000256" key="5">
    <source>
        <dbReference type="ARBA" id="ARBA00022702"/>
    </source>
</evidence>
<dbReference type="InterPro" id="IPR016179">
    <property type="entry name" value="Insulin-like"/>
</dbReference>
<dbReference type="InterPro" id="IPR022353">
    <property type="entry name" value="Insulin_CS"/>
</dbReference>
<feature type="domain" description="Insulin-like" evidence="7">
    <location>
        <begin position="39"/>
        <end position="142"/>
    </location>
</feature>
<dbReference type="PANTHER" id="PTHR20968:SF2">
    <property type="entry name" value="INSULIN-LIKE PEPTIDE INSL5"/>
    <property type="match status" value="1"/>
</dbReference>
<name>A0A8C5JYT6_JACJA</name>
<evidence type="ECO:0000313" key="9">
    <source>
        <dbReference type="Proteomes" id="UP000694385"/>
    </source>
</evidence>
<organism evidence="8 9">
    <name type="scientific">Jaculus jaculus</name>
    <name type="common">Lesser Egyptian jerboa</name>
    <dbReference type="NCBI Taxonomy" id="51337"/>
    <lineage>
        <taxon>Eukaryota</taxon>
        <taxon>Metazoa</taxon>
        <taxon>Chordata</taxon>
        <taxon>Craniata</taxon>
        <taxon>Vertebrata</taxon>
        <taxon>Euteleostomi</taxon>
        <taxon>Mammalia</taxon>
        <taxon>Eutheria</taxon>
        <taxon>Euarchontoglires</taxon>
        <taxon>Glires</taxon>
        <taxon>Rodentia</taxon>
        <taxon>Myomorpha</taxon>
        <taxon>Dipodoidea</taxon>
        <taxon>Dipodidae</taxon>
        <taxon>Dipodinae</taxon>
        <taxon>Jaculus</taxon>
    </lineage>
</organism>
<comment type="subcellular location">
    <subcellularLocation>
        <location evidence="1">Secreted</location>
    </subcellularLocation>
</comment>
<dbReference type="InterPro" id="IPR051777">
    <property type="entry name" value="Insulin-like_neuro_ligands"/>
</dbReference>
<dbReference type="GO" id="GO:0005576">
    <property type="term" value="C:extracellular region"/>
    <property type="evidence" value="ECO:0007669"/>
    <property type="project" value="UniProtKB-SubCell"/>
</dbReference>
<reference evidence="8" key="1">
    <citation type="submission" date="2025-08" db="UniProtKB">
        <authorList>
            <consortium name="Ensembl"/>
        </authorList>
    </citation>
    <scope>IDENTIFICATION</scope>
</reference>
<evidence type="ECO:0000313" key="8">
    <source>
        <dbReference type="Ensembl" id="ENSJJAP00000001532.1"/>
    </source>
</evidence>
<dbReference type="GO" id="GO:0005179">
    <property type="term" value="F:hormone activity"/>
    <property type="evidence" value="ECO:0007669"/>
    <property type="project" value="UniProtKB-KW"/>
</dbReference>
<evidence type="ECO:0000256" key="4">
    <source>
        <dbReference type="ARBA" id="ARBA00022525"/>
    </source>
</evidence>
<evidence type="ECO:0000256" key="1">
    <source>
        <dbReference type="ARBA" id="ARBA00004613"/>
    </source>
</evidence>
<accession>A0A8C5JYT6</accession>
<dbReference type="SUPFAM" id="SSF56994">
    <property type="entry name" value="Insulin-like"/>
    <property type="match status" value="1"/>
</dbReference>
<dbReference type="PROSITE" id="PS00262">
    <property type="entry name" value="INSULIN"/>
    <property type="match status" value="1"/>
</dbReference>
<dbReference type="InterPro" id="IPR036438">
    <property type="entry name" value="Insulin-like_sf"/>
</dbReference>
<evidence type="ECO:0000256" key="3">
    <source>
        <dbReference type="ARBA" id="ARBA00011207"/>
    </source>
</evidence>
<dbReference type="GO" id="GO:0001664">
    <property type="term" value="F:G protein-coupled receptor binding"/>
    <property type="evidence" value="ECO:0007669"/>
    <property type="project" value="TreeGrafter"/>
</dbReference>
<keyword evidence="5" id="KW-0372">Hormone</keyword>
<reference evidence="8" key="2">
    <citation type="submission" date="2025-09" db="UniProtKB">
        <authorList>
            <consortium name="Ensembl"/>
        </authorList>
    </citation>
    <scope>IDENTIFICATION</scope>
</reference>
<keyword evidence="6" id="KW-1015">Disulfide bond</keyword>
<dbReference type="CDD" id="cd04365">
    <property type="entry name" value="IlGF_relaxin_like"/>
    <property type="match status" value="1"/>
</dbReference>
<dbReference type="Proteomes" id="UP000694385">
    <property type="component" value="Unassembled WGS sequence"/>
</dbReference>
<dbReference type="SMART" id="SM00078">
    <property type="entry name" value="IlGF"/>
    <property type="match status" value="1"/>
</dbReference>
<dbReference type="GeneTree" id="ENSGT00940000154396"/>
<dbReference type="AlphaFoldDB" id="A0A8C5JYT6"/>
<comment type="subunit">
    <text evidence="3">Heterodimer of a B chain and an A chain linked by two disulfide bonds.</text>
</comment>
<keyword evidence="4" id="KW-0964">Secreted</keyword>
<evidence type="ECO:0000256" key="6">
    <source>
        <dbReference type="ARBA" id="ARBA00023157"/>
    </source>
</evidence>
<dbReference type="Ensembl" id="ENSJJAT00000002268.1">
    <property type="protein sequence ID" value="ENSJJAP00000001532.1"/>
    <property type="gene ID" value="ENSJJAG00000001836.1"/>
</dbReference>
<dbReference type="OMA" id="YVRTVVY"/>
<dbReference type="GO" id="GO:2000253">
    <property type="term" value="P:positive regulation of feeding behavior"/>
    <property type="evidence" value="ECO:0007669"/>
    <property type="project" value="TreeGrafter"/>
</dbReference>
<evidence type="ECO:0000256" key="2">
    <source>
        <dbReference type="ARBA" id="ARBA00009034"/>
    </source>
</evidence>
<comment type="similarity">
    <text evidence="2">Belongs to the insulin family.</text>
</comment>
<protein>
    <recommendedName>
        <fullName evidence="7">Insulin-like domain-containing protein</fullName>
    </recommendedName>
</protein>
<gene>
    <name evidence="8" type="primary">Insl5</name>
</gene>
<sequence>ICLVNIVKIGLCRMKASPFTLFLFSVLFAISEVRSKEIVKLCGLEYMRTAIYICASSRWRRQLEQLEERNYFQLQNRHEASKENMVHNLHSMEFSRDEHIPNGQKALEGLWESKRHSMMSRQDLQTLCCMHGCSMTDLSALC</sequence>
<proteinExistence type="inferred from homology"/>